<evidence type="ECO:0000313" key="4">
    <source>
        <dbReference type="EMBL" id="NHC12516.1"/>
    </source>
</evidence>
<dbReference type="PANTHER" id="PTHR13966:SF5">
    <property type="entry name" value="ENDONUCLEASE G, MITOCHONDRIAL"/>
    <property type="match status" value="1"/>
</dbReference>
<dbReference type="SMART" id="SM00477">
    <property type="entry name" value="NUC"/>
    <property type="match status" value="1"/>
</dbReference>
<evidence type="ECO:0000313" key="5">
    <source>
        <dbReference type="Proteomes" id="UP000800981"/>
    </source>
</evidence>
<evidence type="ECO:0000259" key="2">
    <source>
        <dbReference type="SMART" id="SM00477"/>
    </source>
</evidence>
<reference evidence="4 5" key="1">
    <citation type="submission" date="2020-03" db="EMBL/GenBank/DDBJ databases">
        <title>Two novel Motilibacter sp.</title>
        <authorList>
            <person name="Liu S."/>
        </authorList>
    </citation>
    <scope>NUCLEOTIDE SEQUENCE [LARGE SCALE GENOMIC DNA]</scope>
    <source>
        <strain evidence="4 5">E257</strain>
    </source>
</reference>
<dbReference type="Gene3D" id="3.40.570.10">
    <property type="entry name" value="Extracellular Endonuclease, subunit A"/>
    <property type="match status" value="1"/>
</dbReference>
<dbReference type="GO" id="GO:0004519">
    <property type="term" value="F:endonuclease activity"/>
    <property type="evidence" value="ECO:0007669"/>
    <property type="project" value="UniProtKB-KW"/>
</dbReference>
<keyword evidence="5" id="KW-1185">Reference proteome</keyword>
<dbReference type="InterPro" id="IPR040255">
    <property type="entry name" value="Non-specific_endonuclease"/>
</dbReference>
<dbReference type="PANTHER" id="PTHR13966">
    <property type="entry name" value="ENDONUCLEASE RELATED"/>
    <property type="match status" value="1"/>
</dbReference>
<comment type="caution">
    <text evidence="4">The sequence shown here is derived from an EMBL/GenBank/DDBJ whole genome shotgun (WGS) entry which is preliminary data.</text>
</comment>
<evidence type="ECO:0000256" key="1">
    <source>
        <dbReference type="SAM" id="MobiDB-lite"/>
    </source>
</evidence>
<feature type="domain" description="DNA/RNA non-specific endonuclease/pyrophosphatase/phosphodiesterase" evidence="3">
    <location>
        <begin position="37"/>
        <end position="256"/>
    </location>
</feature>
<dbReference type="CDD" id="cd00091">
    <property type="entry name" value="NUC"/>
    <property type="match status" value="1"/>
</dbReference>
<dbReference type="InterPro" id="IPR020821">
    <property type="entry name" value="ENPP1-3/EXOG-like_nuc-like"/>
</dbReference>
<organism evidence="4 5">
    <name type="scientific">Motilibacter deserti</name>
    <dbReference type="NCBI Taxonomy" id="2714956"/>
    <lineage>
        <taxon>Bacteria</taxon>
        <taxon>Bacillati</taxon>
        <taxon>Actinomycetota</taxon>
        <taxon>Actinomycetes</taxon>
        <taxon>Motilibacterales</taxon>
        <taxon>Motilibacteraceae</taxon>
        <taxon>Motilibacter</taxon>
    </lineage>
</organism>
<dbReference type="InterPro" id="IPR001604">
    <property type="entry name" value="Endo_G_ENPP1-like_dom"/>
</dbReference>
<feature type="region of interest" description="Disordered" evidence="1">
    <location>
        <begin position="1"/>
        <end position="21"/>
    </location>
</feature>
<dbReference type="RefSeq" id="WP_166276908.1">
    <property type="nucleotide sequence ID" value="NZ_JAANNP010000001.1"/>
</dbReference>
<dbReference type="Proteomes" id="UP000800981">
    <property type="component" value="Unassembled WGS sequence"/>
</dbReference>
<sequence length="281" mass="30482">MATPDEGTSGQGGYDPSFLGPEAPFPHLPGVDLARLDYTHFSIAVHPERRLAAVTGVVIDGARMVDVERSGDTWVLDPRLPATAQTGEAVYADNDLDRGHLVRRRDPAWGTQEEAERANADTFHYTNAAPQASRFNQGLELWNGLENYLLDNAVTGQRRLAVLTGPVLAPDDPPYRGTLIPRRFYKVAAFVDSEQLAATAYVLDQTPQLPDLETAAATRAAAGETPPLGPFRTFQVPVADVAELTGLELGAYVAADRYVPASGVREERWRLLSGYADVVLS</sequence>
<keyword evidence="4" id="KW-0255">Endonuclease</keyword>
<evidence type="ECO:0000259" key="3">
    <source>
        <dbReference type="SMART" id="SM00892"/>
    </source>
</evidence>
<name>A0ABX0GQW7_9ACTN</name>
<keyword evidence="4" id="KW-0378">Hydrolase</keyword>
<dbReference type="SMART" id="SM00892">
    <property type="entry name" value="Endonuclease_NS"/>
    <property type="match status" value="1"/>
</dbReference>
<dbReference type="InterPro" id="IPR044925">
    <property type="entry name" value="His-Me_finger_sf"/>
</dbReference>
<dbReference type="Pfam" id="PF01223">
    <property type="entry name" value="Endonuclease_NS"/>
    <property type="match status" value="1"/>
</dbReference>
<protein>
    <submittedName>
        <fullName evidence="4">DNA/RNA non-specific endonuclease</fullName>
    </submittedName>
</protein>
<proteinExistence type="predicted"/>
<gene>
    <name evidence="4" type="ORF">G9H71_01795</name>
</gene>
<dbReference type="InterPro" id="IPR044929">
    <property type="entry name" value="DNA/RNA_non-sp_Endonuclease_sf"/>
</dbReference>
<dbReference type="SUPFAM" id="SSF54060">
    <property type="entry name" value="His-Me finger endonucleases"/>
    <property type="match status" value="1"/>
</dbReference>
<dbReference type="EMBL" id="JAANNP010000001">
    <property type="protein sequence ID" value="NHC12516.1"/>
    <property type="molecule type" value="Genomic_DNA"/>
</dbReference>
<accession>A0ABX0GQW7</accession>
<feature type="domain" description="ENPP1-3/EXOG-like endonuclease/phosphodiesterase" evidence="2">
    <location>
        <begin position="38"/>
        <end position="256"/>
    </location>
</feature>
<keyword evidence="4" id="KW-0540">Nuclease</keyword>